<dbReference type="InterPro" id="IPR001452">
    <property type="entry name" value="SH3_domain"/>
</dbReference>
<reference evidence="7" key="1">
    <citation type="submission" date="2012-05" db="EMBL/GenBank/DDBJ databases">
        <authorList>
            <person name="Dong Y."/>
            <person name="Yao H."/>
        </authorList>
    </citation>
    <scope>NUCLEOTIDE SEQUENCE</scope>
</reference>
<dbReference type="PANTHER" id="PTHR46037">
    <property type="entry name" value="PROTEIN ENHANCER OF SEVENLESS 2B"/>
    <property type="match status" value="1"/>
</dbReference>
<dbReference type="Gene3D" id="2.30.30.40">
    <property type="entry name" value="SH3 Domains"/>
    <property type="match status" value="2"/>
</dbReference>
<evidence type="ECO:0000256" key="4">
    <source>
        <dbReference type="PROSITE-ProRule" id="PRU00192"/>
    </source>
</evidence>
<dbReference type="Pfam" id="PF00017">
    <property type="entry name" value="SH2"/>
    <property type="match status" value="1"/>
</dbReference>
<dbReference type="PROSITE" id="PS50002">
    <property type="entry name" value="SH3"/>
    <property type="match status" value="2"/>
</dbReference>
<dbReference type="EMBL" id="JX103497">
    <property type="protein sequence ID" value="AFP57675.1"/>
    <property type="molecule type" value="mRNA"/>
</dbReference>
<keyword evidence="2 3" id="KW-0727">SH2 domain</keyword>
<evidence type="ECO:0000256" key="3">
    <source>
        <dbReference type="PROSITE-ProRule" id="PRU00191"/>
    </source>
</evidence>
<dbReference type="SMART" id="SM00252">
    <property type="entry name" value="SH2"/>
    <property type="match status" value="1"/>
</dbReference>
<dbReference type="CDD" id="cd09941">
    <property type="entry name" value="SH2_Grb2_like"/>
    <property type="match status" value="1"/>
</dbReference>
<dbReference type="SUPFAM" id="SSF50044">
    <property type="entry name" value="SH3-domain"/>
    <property type="match status" value="2"/>
</dbReference>
<name>J7G660_TEGGR</name>
<dbReference type="InterPro" id="IPR043539">
    <property type="entry name" value="Grb2-like"/>
</dbReference>
<evidence type="ECO:0000259" key="5">
    <source>
        <dbReference type="PROSITE" id="PS50001"/>
    </source>
</evidence>
<organism evidence="7">
    <name type="scientific">Tegillarca granosa</name>
    <name type="common">Malaysian cockle</name>
    <name type="synonym">Anadara granosa</name>
    <dbReference type="NCBI Taxonomy" id="220873"/>
    <lineage>
        <taxon>Eukaryota</taxon>
        <taxon>Metazoa</taxon>
        <taxon>Spiralia</taxon>
        <taxon>Lophotrochozoa</taxon>
        <taxon>Mollusca</taxon>
        <taxon>Bivalvia</taxon>
        <taxon>Autobranchia</taxon>
        <taxon>Pteriomorphia</taxon>
        <taxon>Arcoida</taxon>
        <taxon>Arcoidea</taxon>
        <taxon>Arcidae</taxon>
        <taxon>Tegillarca</taxon>
    </lineage>
</organism>
<dbReference type="SUPFAM" id="SSF55550">
    <property type="entry name" value="SH2 domain"/>
    <property type="match status" value="1"/>
</dbReference>
<dbReference type="AlphaFoldDB" id="J7G660"/>
<dbReference type="SMR" id="J7G660"/>
<dbReference type="Pfam" id="PF00018">
    <property type="entry name" value="SH3_1"/>
    <property type="match status" value="2"/>
</dbReference>
<proteinExistence type="evidence at transcript level"/>
<evidence type="ECO:0000259" key="6">
    <source>
        <dbReference type="PROSITE" id="PS50002"/>
    </source>
</evidence>
<feature type="domain" description="SH2" evidence="5">
    <location>
        <begin position="60"/>
        <end position="158"/>
    </location>
</feature>
<gene>
    <name evidence="7" type="primary">GRB2</name>
</gene>
<keyword evidence="1 4" id="KW-0728">SH3 domain</keyword>
<accession>J7G660</accession>
<dbReference type="InterPro" id="IPR036860">
    <property type="entry name" value="SH2_dom_sf"/>
</dbReference>
<evidence type="ECO:0000256" key="2">
    <source>
        <dbReference type="ARBA" id="ARBA00022999"/>
    </source>
</evidence>
<dbReference type="InterPro" id="IPR000980">
    <property type="entry name" value="SH2"/>
</dbReference>
<evidence type="ECO:0000313" key="7">
    <source>
        <dbReference type="EMBL" id="AFP57675.1"/>
    </source>
</evidence>
<dbReference type="PRINTS" id="PR00452">
    <property type="entry name" value="SH3DOMAIN"/>
</dbReference>
<feature type="domain" description="SH3" evidence="6">
    <location>
        <begin position="1"/>
        <end position="58"/>
    </location>
</feature>
<protein>
    <submittedName>
        <fullName evidence="7">GRB2</fullName>
    </submittedName>
</protein>
<dbReference type="CDD" id="cd11804">
    <property type="entry name" value="SH3_GRB2_like_N"/>
    <property type="match status" value="1"/>
</dbReference>
<feature type="domain" description="SH3" evidence="6">
    <location>
        <begin position="177"/>
        <end position="236"/>
    </location>
</feature>
<sequence>MEAVAKHEFKASQADELSFCKNDVLKILSKDDDINWYKAELNGVEGYIPNNYIEMKPRPWFVGKMRREDAVKKLLAKRPDDSHIHPDGTFLVRNSESSPGEFSISVKFKDDAQHFKVLRDKSGHYFLWVVKFNSINELVEYHRSSSVNRGSTVLLKDMAPDSKDDFQRHEQVPMHNMMMCCCEALYDFNAETEEELTFRRGEKITLLDEIDSNWWRGEAAITGKRGLFPAAYVKKI</sequence>
<dbReference type="Gene3D" id="3.30.505.10">
    <property type="entry name" value="SH2 domain"/>
    <property type="match status" value="1"/>
</dbReference>
<evidence type="ECO:0000256" key="1">
    <source>
        <dbReference type="ARBA" id="ARBA00022443"/>
    </source>
</evidence>
<dbReference type="InterPro" id="IPR036028">
    <property type="entry name" value="SH3-like_dom_sf"/>
</dbReference>
<dbReference type="FunFam" id="2.30.30.40:FF:000072">
    <property type="entry name" value="Unconventional Myosin IB"/>
    <property type="match status" value="1"/>
</dbReference>
<dbReference type="PROSITE" id="PS50001">
    <property type="entry name" value="SH2"/>
    <property type="match status" value="1"/>
</dbReference>
<dbReference type="PRINTS" id="PR00401">
    <property type="entry name" value="SH2DOMAIN"/>
</dbReference>
<dbReference type="SMART" id="SM00326">
    <property type="entry name" value="SH3"/>
    <property type="match status" value="2"/>
</dbReference>